<dbReference type="InterPro" id="IPR016047">
    <property type="entry name" value="M23ase_b-sheet_dom"/>
</dbReference>
<keyword evidence="1" id="KW-0732">Signal</keyword>
<dbReference type="SUPFAM" id="SSF51261">
    <property type="entry name" value="Duplicated hybrid motif"/>
    <property type="match status" value="1"/>
</dbReference>
<protein>
    <recommendedName>
        <fullName evidence="3">M23ase beta-sheet core domain-containing protein</fullName>
    </recommendedName>
</protein>
<accession>A0ABP8ZQP9</accession>
<keyword evidence="5" id="KW-1185">Reference proteome</keyword>
<dbReference type="InterPro" id="IPR011055">
    <property type="entry name" value="Dup_hybrid_motif"/>
</dbReference>
<feature type="compositionally biased region" description="Low complexity" evidence="2">
    <location>
        <begin position="149"/>
        <end position="158"/>
    </location>
</feature>
<proteinExistence type="predicted"/>
<feature type="domain" description="M23ase beta-sheet core" evidence="3">
    <location>
        <begin position="36"/>
        <end position="125"/>
    </location>
</feature>
<evidence type="ECO:0000256" key="2">
    <source>
        <dbReference type="SAM" id="MobiDB-lite"/>
    </source>
</evidence>
<dbReference type="PANTHER" id="PTHR21666:SF289">
    <property type="entry name" value="L-ALA--D-GLU ENDOPEPTIDASE"/>
    <property type="match status" value="1"/>
</dbReference>
<dbReference type="Proteomes" id="UP001501645">
    <property type="component" value="Unassembled WGS sequence"/>
</dbReference>
<dbReference type="EMBL" id="BAABKO010000001">
    <property type="protein sequence ID" value="GAA4762695.1"/>
    <property type="molecule type" value="Genomic_DNA"/>
</dbReference>
<dbReference type="PANTHER" id="PTHR21666">
    <property type="entry name" value="PEPTIDASE-RELATED"/>
    <property type="match status" value="1"/>
</dbReference>
<gene>
    <name evidence="4" type="ORF">GCM10023351_01420</name>
</gene>
<reference evidence="5" key="1">
    <citation type="journal article" date="2019" name="Int. J. Syst. Evol. Microbiol.">
        <title>The Global Catalogue of Microorganisms (GCM) 10K type strain sequencing project: providing services to taxonomists for standard genome sequencing and annotation.</title>
        <authorList>
            <consortium name="The Broad Institute Genomics Platform"/>
            <consortium name="The Broad Institute Genome Sequencing Center for Infectious Disease"/>
            <person name="Wu L."/>
            <person name="Ma J."/>
        </authorList>
    </citation>
    <scope>NUCLEOTIDE SEQUENCE [LARGE SCALE GENOMIC DNA]</scope>
    <source>
        <strain evidence="5">JCM 18537</strain>
    </source>
</reference>
<dbReference type="Gene3D" id="2.70.70.10">
    <property type="entry name" value="Glucose Permease (Domain IIA)"/>
    <property type="match status" value="1"/>
</dbReference>
<dbReference type="RefSeq" id="WP_345434904.1">
    <property type="nucleotide sequence ID" value="NZ_BAABKO010000001.1"/>
</dbReference>
<sequence length="258" mass="28138">MGKILWPNGKTIPPNFSAEGHFGERNSTAPGASKYHRGLDMWGIGIVRAIADGIVVAVGWGAGFGWGGGYQVWIQHDGFFSRSLHLVTGSSSLRVGDRVFAGDRIGVEGMTGAYQVHLHLEITPGQWHARNDGQIDPKAWLYAHVGGSSAAPADSGAPTNTNADGSSVARESEEDAMSTTDHRFYRHQKDGRIFVVAGARAVDLNEADAKKLIDIQRLNHRMNPDYFLPAPDFKKPDSFFNLDQAGWNLLRAVYPPRS</sequence>
<dbReference type="CDD" id="cd12797">
    <property type="entry name" value="M23_peptidase"/>
    <property type="match status" value="1"/>
</dbReference>
<evidence type="ECO:0000313" key="5">
    <source>
        <dbReference type="Proteomes" id="UP001501645"/>
    </source>
</evidence>
<comment type="caution">
    <text evidence="4">The sequence shown here is derived from an EMBL/GenBank/DDBJ whole genome shotgun (WGS) entry which is preliminary data.</text>
</comment>
<evidence type="ECO:0000313" key="4">
    <source>
        <dbReference type="EMBL" id="GAA4762695.1"/>
    </source>
</evidence>
<evidence type="ECO:0000256" key="1">
    <source>
        <dbReference type="ARBA" id="ARBA00022729"/>
    </source>
</evidence>
<dbReference type="Pfam" id="PF01551">
    <property type="entry name" value="Peptidase_M23"/>
    <property type="match status" value="1"/>
</dbReference>
<name>A0ABP8ZQP9_9MICO</name>
<organism evidence="4 5">
    <name type="scientific">Microbacterium gilvum</name>
    <dbReference type="NCBI Taxonomy" id="1336204"/>
    <lineage>
        <taxon>Bacteria</taxon>
        <taxon>Bacillati</taxon>
        <taxon>Actinomycetota</taxon>
        <taxon>Actinomycetes</taxon>
        <taxon>Micrococcales</taxon>
        <taxon>Microbacteriaceae</taxon>
        <taxon>Microbacterium</taxon>
    </lineage>
</organism>
<dbReference type="InterPro" id="IPR050570">
    <property type="entry name" value="Cell_wall_metabolism_enzyme"/>
</dbReference>
<feature type="region of interest" description="Disordered" evidence="2">
    <location>
        <begin position="149"/>
        <end position="181"/>
    </location>
</feature>
<evidence type="ECO:0000259" key="3">
    <source>
        <dbReference type="Pfam" id="PF01551"/>
    </source>
</evidence>